<dbReference type="EMBL" id="AGVY01000314">
    <property type="protein sequence ID" value="EHN01074.1"/>
    <property type="molecule type" value="Genomic_DNA"/>
</dbReference>
<keyword evidence="2" id="KW-1185">Reference proteome</keyword>
<dbReference type="PhylomeDB" id="H0GYP0"/>
<reference evidence="1 2" key="1">
    <citation type="journal article" date="2012" name="FEMS Yeast Res.">
        <title>The genome sequence of the wine yeast VIN7 reveals an allotriploid hybrid genome with Saccharomyces cerevisiae and Saccharomyces kudriavzevii origins.</title>
        <authorList>
            <person name="Borneman A.R."/>
            <person name="Desany B.A."/>
            <person name="Riches D."/>
            <person name="Affourtit J.P."/>
            <person name="Forgan A.H."/>
            <person name="Pretorius I.S."/>
            <person name="Egholm M."/>
            <person name="Chambers P.J."/>
        </authorList>
    </citation>
    <scope>NUCLEOTIDE SEQUENCE [LARGE SCALE GENOMIC DNA]</scope>
    <source>
        <strain evidence="1 2">VIN7</strain>
    </source>
</reference>
<name>H0GYP0_SACCK</name>
<protein>
    <submittedName>
        <fullName evidence="1">Swc7p</fullName>
    </submittedName>
</protein>
<proteinExistence type="predicted"/>
<accession>H0GYP0</accession>
<dbReference type="HOGENOM" id="CLU_157410_0_0_1"/>
<evidence type="ECO:0000313" key="1">
    <source>
        <dbReference type="EMBL" id="EHN01074.1"/>
    </source>
</evidence>
<sequence length="131" mass="15251">MDCPSNIVLLLLQIILRRQQILAHRDKTLNLQELLMEPIIDNDILTEFKTHKLVQLYGPQYYCDISLRGLKTMVTDIFAEEIPKAEQSSETDEPTTVVTLANHYYAQRIDELQKTEIPQLKELLLKKLEDV</sequence>
<dbReference type="Proteomes" id="UP000009009">
    <property type="component" value="Unassembled WGS sequence"/>
</dbReference>
<dbReference type="OrthoDB" id="4067990at2759"/>
<organism evidence="1 2">
    <name type="scientific">Saccharomyces cerevisiae x Saccharomyces kudriavzevii (strain VIN7)</name>
    <name type="common">Yeast</name>
    <dbReference type="NCBI Taxonomy" id="1095631"/>
    <lineage>
        <taxon>Eukaryota</taxon>
        <taxon>Fungi</taxon>
        <taxon>Dikarya</taxon>
        <taxon>Ascomycota</taxon>
        <taxon>Saccharomycotina</taxon>
        <taxon>Saccharomycetes</taxon>
        <taxon>Saccharomycetales</taxon>
        <taxon>Saccharomycetaceae</taxon>
        <taxon>Saccharomyces</taxon>
    </lineage>
</organism>
<dbReference type="InterPro" id="IPR020195">
    <property type="entry name" value="SWR1_Swc7"/>
</dbReference>
<dbReference type="Pfam" id="PF17330">
    <property type="entry name" value="SWC7"/>
    <property type="match status" value="1"/>
</dbReference>
<evidence type="ECO:0000313" key="2">
    <source>
        <dbReference type="Proteomes" id="UP000009009"/>
    </source>
</evidence>
<gene>
    <name evidence="1" type="ORF">VIN7_8877</name>
</gene>
<comment type="caution">
    <text evidence="1">The sequence shown here is derived from an EMBL/GenBank/DDBJ whole genome shotgun (WGS) entry which is preliminary data.</text>
</comment>
<dbReference type="AlphaFoldDB" id="H0GYP0"/>